<dbReference type="AlphaFoldDB" id="A0A316UWY1"/>
<evidence type="ECO:0008006" key="5">
    <source>
        <dbReference type="Google" id="ProtNLM"/>
    </source>
</evidence>
<evidence type="ECO:0000256" key="2">
    <source>
        <dbReference type="SAM" id="SignalP"/>
    </source>
</evidence>
<keyword evidence="2" id="KW-0732">Signal</keyword>
<dbReference type="Proteomes" id="UP000245884">
    <property type="component" value="Unassembled WGS sequence"/>
</dbReference>
<feature type="signal peptide" evidence="2">
    <location>
        <begin position="1"/>
        <end position="20"/>
    </location>
</feature>
<reference evidence="3 4" key="1">
    <citation type="journal article" date="2018" name="Mol. Biol. Evol.">
        <title>Broad Genomic Sampling Reveals a Smut Pathogenic Ancestry of the Fungal Clade Ustilaginomycotina.</title>
        <authorList>
            <person name="Kijpornyongpan T."/>
            <person name="Mondo S.J."/>
            <person name="Barry K."/>
            <person name="Sandor L."/>
            <person name="Lee J."/>
            <person name="Lipzen A."/>
            <person name="Pangilinan J."/>
            <person name="LaButti K."/>
            <person name="Hainaut M."/>
            <person name="Henrissat B."/>
            <person name="Grigoriev I.V."/>
            <person name="Spatafora J.W."/>
            <person name="Aime M.C."/>
        </authorList>
    </citation>
    <scope>NUCLEOTIDE SEQUENCE [LARGE SCALE GENOMIC DNA]</scope>
    <source>
        <strain evidence="3 4">MCA 5214</strain>
    </source>
</reference>
<dbReference type="GeneID" id="37025485"/>
<protein>
    <recommendedName>
        <fullName evidence="5">Hydrophobin</fullName>
    </recommendedName>
</protein>
<feature type="compositionally biased region" description="Low complexity" evidence="1">
    <location>
        <begin position="177"/>
        <end position="191"/>
    </location>
</feature>
<feature type="chain" id="PRO_5016337258" description="Hydrophobin" evidence="2">
    <location>
        <begin position="21"/>
        <end position="226"/>
    </location>
</feature>
<evidence type="ECO:0000313" key="3">
    <source>
        <dbReference type="EMBL" id="PWN27635.1"/>
    </source>
</evidence>
<feature type="region of interest" description="Disordered" evidence="1">
    <location>
        <begin position="154"/>
        <end position="204"/>
    </location>
</feature>
<dbReference type="EMBL" id="KZ819667">
    <property type="protein sequence ID" value="PWN27635.1"/>
    <property type="molecule type" value="Genomic_DNA"/>
</dbReference>
<evidence type="ECO:0000256" key="1">
    <source>
        <dbReference type="SAM" id="MobiDB-lite"/>
    </source>
</evidence>
<gene>
    <name evidence="3" type="ORF">BDZ90DRAFT_168311</name>
</gene>
<name>A0A316UWY1_9BASI</name>
<evidence type="ECO:0000313" key="4">
    <source>
        <dbReference type="Proteomes" id="UP000245884"/>
    </source>
</evidence>
<sequence>MKYILLFGILAAALPAFGLPQPRATVAPLLHRANTLSPRQDSAASAASVSALISTLNASPQAFMSSVTSSCSTTALSTQTQASACDGIIIVGSGCCPSGIYVDLKCFVVPGAEELQFTGVTDSYVDGLIDDYGGSDEDDAFDQISSFLDASSSRTPFLSSTRTRTPFLSSTRTPFLSRTSTPRLSSLSAASEPTATSQSGDSNGGHALETSFSLMVATFLGLVIAL</sequence>
<feature type="compositionally biased region" description="Polar residues" evidence="1">
    <location>
        <begin position="154"/>
        <end position="176"/>
    </location>
</feature>
<accession>A0A316UWY1</accession>
<dbReference type="RefSeq" id="XP_025362247.1">
    <property type="nucleotide sequence ID" value="XM_025503662.1"/>
</dbReference>
<organism evidence="3 4">
    <name type="scientific">Jaminaea rosea</name>
    <dbReference type="NCBI Taxonomy" id="1569628"/>
    <lineage>
        <taxon>Eukaryota</taxon>
        <taxon>Fungi</taxon>
        <taxon>Dikarya</taxon>
        <taxon>Basidiomycota</taxon>
        <taxon>Ustilaginomycotina</taxon>
        <taxon>Exobasidiomycetes</taxon>
        <taxon>Microstromatales</taxon>
        <taxon>Microstromatales incertae sedis</taxon>
        <taxon>Jaminaea</taxon>
    </lineage>
</organism>
<proteinExistence type="predicted"/>
<keyword evidence="4" id="KW-1185">Reference proteome</keyword>